<dbReference type="STRING" id="1307839.L21SP5_00989"/>
<reference evidence="2 3" key="1">
    <citation type="submission" date="2015-11" db="EMBL/GenBank/DDBJ databases">
        <title>Description and complete genome sequence of a novel strain predominating in hypersaline microbial mats and representing a new family of the Bacteriodetes phylum.</title>
        <authorList>
            <person name="Spring S."/>
            <person name="Bunk B."/>
            <person name="Sproer C."/>
            <person name="Klenk H.-P."/>
        </authorList>
    </citation>
    <scope>NUCLEOTIDE SEQUENCE [LARGE SCALE GENOMIC DNA]</scope>
    <source>
        <strain evidence="2 3">L21-Spi-D4</strain>
    </source>
</reference>
<dbReference type="PROSITE" id="PS51257">
    <property type="entry name" value="PROKAR_LIPOPROTEIN"/>
    <property type="match status" value="1"/>
</dbReference>
<name>A0A0S2HX51_9BACT</name>
<dbReference type="EMBL" id="CP013118">
    <property type="protein sequence ID" value="ALO14656.1"/>
    <property type="molecule type" value="Genomic_DNA"/>
</dbReference>
<dbReference type="AlphaFoldDB" id="A0A0S2HX51"/>
<dbReference type="InterPro" id="IPR011871">
    <property type="entry name" value="Fib_succ_major"/>
</dbReference>
<sequence length="314" mass="35012">MKNVIKFLAAMTVFSVIFMSCDDEEDLAAPNVGDTQAKYIRETSAFLEAELVSEGDEYVTEKGIVWGTASEPTIDDNALETEDSEDLYTVEIEDLSAGTTYYARAYAMSDAGTSYGTEVTFETTTPVSDIEGNQYATVQMGDQVWMAENLRTTTYSDGTAIPNVTNEDTWSELTTPAYAWYENNSSNSDRGAYYNYYTVATGNLCPDGWHVATESEWQTLLDYLGSEPGRKLKFHGEQLYTDYNETGFSAGMEGYRASGNGVFARYGEWTWFWIGGADAFQGYTYAKKFEDDSHGVEHDLSSNQMGFSVRCMLD</sequence>
<evidence type="ECO:0000313" key="3">
    <source>
        <dbReference type="Proteomes" id="UP000064893"/>
    </source>
</evidence>
<dbReference type="Pfam" id="PF09603">
    <property type="entry name" value="Fib_succ_major"/>
    <property type="match status" value="1"/>
</dbReference>
<accession>A0A0S2HX51</accession>
<organism evidence="2 3">
    <name type="scientific">Salinivirga cyanobacteriivorans</name>
    <dbReference type="NCBI Taxonomy" id="1307839"/>
    <lineage>
        <taxon>Bacteria</taxon>
        <taxon>Pseudomonadati</taxon>
        <taxon>Bacteroidota</taxon>
        <taxon>Bacteroidia</taxon>
        <taxon>Bacteroidales</taxon>
        <taxon>Salinivirgaceae</taxon>
        <taxon>Salinivirga</taxon>
    </lineage>
</organism>
<dbReference type="NCBIfam" id="TIGR02145">
    <property type="entry name" value="Fib_succ_major"/>
    <property type="match status" value="1"/>
</dbReference>
<feature type="domain" description="Fibrobacter succinogenes major paralogous" evidence="1">
    <location>
        <begin position="138"/>
        <end position="311"/>
    </location>
</feature>
<dbReference type="RefSeq" id="WP_057952180.1">
    <property type="nucleotide sequence ID" value="NZ_CP013118.1"/>
</dbReference>
<evidence type="ECO:0000259" key="1">
    <source>
        <dbReference type="Pfam" id="PF09603"/>
    </source>
</evidence>
<dbReference type="OrthoDB" id="9805760at2"/>
<proteinExistence type="predicted"/>
<protein>
    <recommendedName>
        <fullName evidence="1">Fibrobacter succinogenes major paralogous domain-containing protein</fullName>
    </recommendedName>
</protein>
<gene>
    <name evidence="2" type="ORF">L21SP5_00989</name>
</gene>
<evidence type="ECO:0000313" key="2">
    <source>
        <dbReference type="EMBL" id="ALO14656.1"/>
    </source>
</evidence>
<keyword evidence="3" id="KW-1185">Reference proteome</keyword>
<dbReference type="KEGG" id="blq:L21SP5_00989"/>
<dbReference type="Proteomes" id="UP000064893">
    <property type="component" value="Chromosome"/>
</dbReference>